<proteinExistence type="predicted"/>
<name>A0A517NFX2_9BACT</name>
<reference evidence="2 3" key="1">
    <citation type="submission" date="2019-02" db="EMBL/GenBank/DDBJ databases">
        <title>Deep-cultivation of Planctomycetes and their phenomic and genomic characterization uncovers novel biology.</title>
        <authorList>
            <person name="Wiegand S."/>
            <person name="Jogler M."/>
            <person name="Boedeker C."/>
            <person name="Pinto D."/>
            <person name="Vollmers J."/>
            <person name="Rivas-Marin E."/>
            <person name="Kohn T."/>
            <person name="Peeters S.H."/>
            <person name="Heuer A."/>
            <person name="Rast P."/>
            <person name="Oberbeckmann S."/>
            <person name="Bunk B."/>
            <person name="Jeske O."/>
            <person name="Meyerdierks A."/>
            <person name="Storesund J.E."/>
            <person name="Kallscheuer N."/>
            <person name="Luecker S."/>
            <person name="Lage O.M."/>
            <person name="Pohl T."/>
            <person name="Merkel B.J."/>
            <person name="Hornburger P."/>
            <person name="Mueller R.-W."/>
            <person name="Bruemmer F."/>
            <person name="Labrenz M."/>
            <person name="Spormann A.M."/>
            <person name="Op den Camp H."/>
            <person name="Overmann J."/>
            <person name="Amann R."/>
            <person name="Jetten M.S.M."/>
            <person name="Mascher T."/>
            <person name="Medema M.H."/>
            <person name="Devos D.P."/>
            <person name="Kaster A.-K."/>
            <person name="Ovreas L."/>
            <person name="Rohde M."/>
            <person name="Galperin M.Y."/>
            <person name="Jogler C."/>
        </authorList>
    </citation>
    <scope>NUCLEOTIDE SEQUENCE [LARGE SCALE GENOMIC DNA]</scope>
    <source>
        <strain evidence="2 3">K22_7</strain>
    </source>
</reference>
<gene>
    <name evidence="2" type="ORF">K227x_44320</name>
</gene>
<dbReference type="RefSeq" id="WP_145172435.1">
    <property type="nucleotide sequence ID" value="NZ_CP036525.1"/>
</dbReference>
<dbReference type="InterPro" id="IPR012902">
    <property type="entry name" value="N_methyl_site"/>
</dbReference>
<dbReference type="KEGG" id="rlc:K227x_44320"/>
<evidence type="ECO:0000313" key="2">
    <source>
        <dbReference type="EMBL" id="QDT06025.1"/>
    </source>
</evidence>
<dbReference type="Pfam" id="PF07963">
    <property type="entry name" value="N_methyl"/>
    <property type="match status" value="1"/>
</dbReference>
<keyword evidence="3" id="KW-1185">Reference proteome</keyword>
<sequence length="428" mass="46621">MLYATTRPSAPQRRDGFTLVELLVSIVILGIISGMVAQALVGASRQAKEVRGQNFINQLNLTMLRLYEEEASRRIGIPGSAYSAEAANMTQLIWKRDWLRAALPMNKADIDAGASQELAASPLYRSGAPVVQRTPFLIKDGTLYREVTEYGIAATRRLSKSSQYRQRLVRTYAAINGTTDWATAYGLWTTEHESAECLYLIFASNTIDGKPLLEQLRSRDIADTDGDGMPEIVDPWGQPVLWLRTPVGYFLKNQWSADDSIARNQPTVGELKEIVARLGSDPLDILRTDPRNALVEDGADADLVDPTTASAGIEIDKYTFFVRPMIISAGNDNEFDLVATMTATGRDTTADDHVGSLPLVTRFAAPTSASFGTPVYFPDPFYSQPIVGPGGASVDAIRPLNQRLGAVVDVNGNGVDESADNLYPSLGL</sequence>
<dbReference type="OrthoDB" id="253619at2"/>
<dbReference type="AlphaFoldDB" id="A0A517NFX2"/>
<dbReference type="InterPro" id="IPR045584">
    <property type="entry name" value="Pilin-like"/>
</dbReference>
<accession>A0A517NFX2</accession>
<dbReference type="SUPFAM" id="SSF54523">
    <property type="entry name" value="Pili subunits"/>
    <property type="match status" value="1"/>
</dbReference>
<organism evidence="2 3">
    <name type="scientific">Rubripirellula lacrimiformis</name>
    <dbReference type="NCBI Taxonomy" id="1930273"/>
    <lineage>
        <taxon>Bacteria</taxon>
        <taxon>Pseudomonadati</taxon>
        <taxon>Planctomycetota</taxon>
        <taxon>Planctomycetia</taxon>
        <taxon>Pirellulales</taxon>
        <taxon>Pirellulaceae</taxon>
        <taxon>Rubripirellula</taxon>
    </lineage>
</organism>
<evidence type="ECO:0000313" key="3">
    <source>
        <dbReference type="Proteomes" id="UP000318538"/>
    </source>
</evidence>
<feature type="transmembrane region" description="Helical" evidence="1">
    <location>
        <begin position="20"/>
        <end position="41"/>
    </location>
</feature>
<keyword evidence="1" id="KW-1133">Transmembrane helix</keyword>
<dbReference type="EMBL" id="CP036525">
    <property type="protein sequence ID" value="QDT06025.1"/>
    <property type="molecule type" value="Genomic_DNA"/>
</dbReference>
<evidence type="ECO:0008006" key="4">
    <source>
        <dbReference type="Google" id="ProtNLM"/>
    </source>
</evidence>
<dbReference type="Proteomes" id="UP000318538">
    <property type="component" value="Chromosome"/>
</dbReference>
<keyword evidence="1" id="KW-0472">Membrane</keyword>
<protein>
    <recommendedName>
        <fullName evidence="4">Type II secretion system protein G</fullName>
    </recommendedName>
</protein>
<dbReference type="NCBIfam" id="TIGR02532">
    <property type="entry name" value="IV_pilin_GFxxxE"/>
    <property type="match status" value="1"/>
</dbReference>
<evidence type="ECO:0000256" key="1">
    <source>
        <dbReference type="SAM" id="Phobius"/>
    </source>
</evidence>
<keyword evidence="1" id="KW-0812">Transmembrane</keyword>
<dbReference type="Gene3D" id="3.30.700.10">
    <property type="entry name" value="Glycoprotein, Type 4 Pilin"/>
    <property type="match status" value="1"/>
</dbReference>